<evidence type="ECO:0000313" key="1">
    <source>
        <dbReference type="EMBL" id="GFH25431.1"/>
    </source>
</evidence>
<organism evidence="1 2">
    <name type="scientific">Haematococcus lacustris</name>
    <name type="common">Green alga</name>
    <name type="synonym">Haematococcus pluvialis</name>
    <dbReference type="NCBI Taxonomy" id="44745"/>
    <lineage>
        <taxon>Eukaryota</taxon>
        <taxon>Viridiplantae</taxon>
        <taxon>Chlorophyta</taxon>
        <taxon>core chlorophytes</taxon>
        <taxon>Chlorophyceae</taxon>
        <taxon>CS clade</taxon>
        <taxon>Chlamydomonadales</taxon>
        <taxon>Haematococcaceae</taxon>
        <taxon>Haematococcus</taxon>
    </lineage>
</organism>
<keyword evidence="2" id="KW-1185">Reference proteome</keyword>
<evidence type="ECO:0000313" key="2">
    <source>
        <dbReference type="Proteomes" id="UP000485058"/>
    </source>
</evidence>
<comment type="caution">
    <text evidence="1">The sequence shown here is derived from an EMBL/GenBank/DDBJ whole genome shotgun (WGS) entry which is preliminary data.</text>
</comment>
<gene>
    <name evidence="1" type="ORF">HaLaN_23385</name>
</gene>
<proteinExistence type="predicted"/>
<sequence>MAAGGQGAVLGHAGSRPWDVWDDFCLAGAVWQGPSGRGRLARNADDARATRIAFCLDHRQHPTGAAQPPLNCCPAVVQLLPSLWHRQCAV</sequence>
<reference evidence="1 2" key="1">
    <citation type="submission" date="2020-02" db="EMBL/GenBank/DDBJ databases">
        <title>Draft genome sequence of Haematococcus lacustris strain NIES-144.</title>
        <authorList>
            <person name="Morimoto D."/>
            <person name="Nakagawa S."/>
            <person name="Yoshida T."/>
            <person name="Sawayama S."/>
        </authorList>
    </citation>
    <scope>NUCLEOTIDE SEQUENCE [LARGE SCALE GENOMIC DNA]</scope>
    <source>
        <strain evidence="1 2">NIES-144</strain>
    </source>
</reference>
<dbReference type="EMBL" id="BLLF01002812">
    <property type="protein sequence ID" value="GFH25431.1"/>
    <property type="molecule type" value="Genomic_DNA"/>
</dbReference>
<dbReference type="Proteomes" id="UP000485058">
    <property type="component" value="Unassembled WGS sequence"/>
</dbReference>
<accession>A0A699ZSX0</accession>
<protein>
    <submittedName>
        <fullName evidence="1">Uncharacterized protein</fullName>
    </submittedName>
</protein>
<name>A0A699ZSX0_HAELA</name>
<dbReference type="AlphaFoldDB" id="A0A699ZSX0"/>